<evidence type="ECO:0000259" key="1">
    <source>
        <dbReference type="Pfam" id="PF05299"/>
    </source>
</evidence>
<dbReference type="InterPro" id="IPR040756">
    <property type="entry name" value="Peptidase_M61_N"/>
</dbReference>
<reference evidence="3" key="1">
    <citation type="submission" date="2023-06" db="EMBL/GenBank/DDBJ databases">
        <title>Genomic of Agaribacillus aureum.</title>
        <authorList>
            <person name="Wang G."/>
        </authorList>
    </citation>
    <scope>NUCLEOTIDE SEQUENCE</scope>
    <source>
        <strain evidence="3">BMA12</strain>
    </source>
</reference>
<evidence type="ECO:0000313" key="3">
    <source>
        <dbReference type="EMBL" id="MDN5216091.1"/>
    </source>
</evidence>
<name>A0ABT8LFY1_9BACT</name>
<dbReference type="Proteomes" id="UP001172083">
    <property type="component" value="Unassembled WGS sequence"/>
</dbReference>
<dbReference type="EMBL" id="JAUJEB010000007">
    <property type="protein sequence ID" value="MDN5216091.1"/>
    <property type="molecule type" value="Genomic_DNA"/>
</dbReference>
<dbReference type="InterPro" id="IPR007963">
    <property type="entry name" value="Peptidase_M61_catalytic"/>
</dbReference>
<protein>
    <submittedName>
        <fullName evidence="3">M61 family peptidase</fullName>
    </submittedName>
</protein>
<keyword evidence="4" id="KW-1185">Reference proteome</keyword>
<dbReference type="InterPro" id="IPR036034">
    <property type="entry name" value="PDZ_sf"/>
</dbReference>
<dbReference type="Gene3D" id="2.30.42.10">
    <property type="match status" value="1"/>
</dbReference>
<evidence type="ECO:0000259" key="2">
    <source>
        <dbReference type="Pfam" id="PF17899"/>
    </source>
</evidence>
<comment type="caution">
    <text evidence="3">The sequence shown here is derived from an EMBL/GenBank/DDBJ whole genome shotgun (WGS) entry which is preliminary data.</text>
</comment>
<proteinExistence type="predicted"/>
<dbReference type="RefSeq" id="WP_346761425.1">
    <property type="nucleotide sequence ID" value="NZ_JAUJEB010000007.1"/>
</dbReference>
<dbReference type="Gene3D" id="2.60.40.3650">
    <property type="match status" value="1"/>
</dbReference>
<evidence type="ECO:0000313" key="4">
    <source>
        <dbReference type="Proteomes" id="UP001172083"/>
    </source>
</evidence>
<dbReference type="InterPro" id="IPR027268">
    <property type="entry name" value="Peptidase_M4/M1_CTD_sf"/>
</dbReference>
<feature type="domain" description="Peptidase M61 N-terminal" evidence="2">
    <location>
        <begin position="2"/>
        <end position="166"/>
    </location>
</feature>
<dbReference type="InterPro" id="IPR024191">
    <property type="entry name" value="Peptidase_M61"/>
</dbReference>
<dbReference type="Pfam" id="PF05299">
    <property type="entry name" value="Peptidase_M61"/>
    <property type="match status" value="1"/>
</dbReference>
<organism evidence="3 4">
    <name type="scientific">Agaribacillus aureus</name>
    <dbReference type="NCBI Taxonomy" id="3051825"/>
    <lineage>
        <taxon>Bacteria</taxon>
        <taxon>Pseudomonadati</taxon>
        <taxon>Bacteroidota</taxon>
        <taxon>Cytophagia</taxon>
        <taxon>Cytophagales</taxon>
        <taxon>Splendidivirgaceae</taxon>
        <taxon>Agaribacillus</taxon>
    </lineage>
</organism>
<accession>A0ABT8LFY1</accession>
<gene>
    <name evidence="3" type="ORF">QQ020_28695</name>
</gene>
<sequence>MQYNISYDNPLQHFVDIELIIDHINQPMVTLKLPAWRPGRYELGNFIGNIQKFQVTDAQNNSLPFRKTEKDHWEVETSGIDCIKVQYNYYAYQMDAGSCWLDEYQLYLNFINCLIFTPDRLHEKCILNLEIPQDYIIACGLDQTAARQLRATDFYHLVECPLIASNQLQHFSYVLDQTKYHLWLMGQCDLNWKKVEADFIAFTREQTQTMGAFPSSDYHFLCQILPYRMYHGVEHYNSTVIALGPGESMNEDWFYQNFMGVCSHELFHTWNVIRIKPEEFIPYDFNRENYFETGFVAEGFTTYYGDLFLVRSGVFDKNWYFRELKKLLNRHLHNLGRFNLSLAQSSFDLWIDGYKKGIPDRKVSIYTKGALVALILDLKIRQCSQNKNSLDQLMLQLWQKFGDTRSGYTTTHIIDMASQLAGTSLQDFLEDLVEGVAPIEGYLSELLAYVGCELASETPDNLYENDFGFKATKKENHHIITQLHPDSAAAHKLSLDDEIIAINSRKASLDLNLLIGKQQSITLSVFRQNRLQEVILERQEEAYFPDYNIRQLADSTEEQQRNFKAWLKCQ</sequence>
<dbReference type="PIRSF" id="PIRSF016493">
    <property type="entry name" value="Glycyl_aminpptds"/>
    <property type="match status" value="1"/>
</dbReference>
<feature type="domain" description="Peptidase M61 catalytic" evidence="1">
    <location>
        <begin position="258"/>
        <end position="372"/>
    </location>
</feature>
<dbReference type="Gene3D" id="1.10.390.10">
    <property type="entry name" value="Neutral Protease Domain 2"/>
    <property type="match status" value="1"/>
</dbReference>
<dbReference type="SUPFAM" id="SSF50156">
    <property type="entry name" value="PDZ domain-like"/>
    <property type="match status" value="1"/>
</dbReference>
<dbReference type="Pfam" id="PF17899">
    <property type="entry name" value="Peptidase_M61_N"/>
    <property type="match status" value="1"/>
</dbReference>